<dbReference type="InterPro" id="IPR028098">
    <property type="entry name" value="Glyco_trans_4-like_N"/>
</dbReference>
<sequence>MPWRQEPAMQSETTPGQAPRILLHYPVLNTGGAEHSTLRLLSALVDRGCEVHLVLTTRGGTLEPQVDPRVVVHHLRHGAAELPNRLAGIADAFRYLRGIAAWCRGRVQQAWRSRRFHAMAFDAAIVGLHGTSPAFVCRHVRAATRLVMVRSDAADDPRGRLRRNIARFADAIDAYVCVSGAVRASLLARFPHLAPKAVRIYNLIQPEGMRARAAEAPDPFGVAGDQVGPRVLSVCRLQESQKALLRMVEVHQRLLDAGIRHEWHVLGDGPDRFLLERAIAERGASGTFILHGAVANPFAWYAHADLVAVLSYIEGLSGVVNEARVLERPIIATRFAGVEEQIESGVNGLIVEQETDAIVSGMRRLLLDPALRSRLAAGGYPDALMDDGAKIDALLALVETPRAADGSRR</sequence>
<gene>
    <name evidence="2" type="ORF">FHQ07_00295</name>
</gene>
<dbReference type="Gene3D" id="3.40.50.2000">
    <property type="entry name" value="Glycogen Phosphorylase B"/>
    <property type="match status" value="2"/>
</dbReference>
<dbReference type="SUPFAM" id="SSF53756">
    <property type="entry name" value="UDP-Glycosyltransferase/glycogen phosphorylase"/>
    <property type="match status" value="1"/>
</dbReference>
<name>A0A5B7ZLX4_9GAMM</name>
<dbReference type="Pfam" id="PF13439">
    <property type="entry name" value="Glyco_transf_4"/>
    <property type="match status" value="1"/>
</dbReference>
<keyword evidence="3" id="KW-1185">Reference proteome</keyword>
<organism evidence="2 3">
    <name type="scientific">Thermomonas aquatica</name>
    <dbReference type="NCBI Taxonomy" id="2202149"/>
    <lineage>
        <taxon>Bacteria</taxon>
        <taxon>Pseudomonadati</taxon>
        <taxon>Pseudomonadota</taxon>
        <taxon>Gammaproteobacteria</taxon>
        <taxon>Lysobacterales</taxon>
        <taxon>Lysobacteraceae</taxon>
        <taxon>Thermomonas</taxon>
    </lineage>
</organism>
<dbReference type="CDD" id="cd03811">
    <property type="entry name" value="GT4_GT28_WabH-like"/>
    <property type="match status" value="1"/>
</dbReference>
<dbReference type="OrthoDB" id="5290958at2"/>
<dbReference type="RefSeq" id="WP_139714756.1">
    <property type="nucleotide sequence ID" value="NZ_CP040871.1"/>
</dbReference>
<dbReference type="GO" id="GO:0016757">
    <property type="term" value="F:glycosyltransferase activity"/>
    <property type="evidence" value="ECO:0007669"/>
    <property type="project" value="UniProtKB-ARBA"/>
</dbReference>
<proteinExistence type="predicted"/>
<dbReference type="PANTHER" id="PTHR12526:SF630">
    <property type="entry name" value="GLYCOSYLTRANSFERASE"/>
    <property type="match status" value="1"/>
</dbReference>
<dbReference type="Pfam" id="PF13692">
    <property type="entry name" value="Glyco_trans_1_4"/>
    <property type="match status" value="1"/>
</dbReference>
<dbReference type="AlphaFoldDB" id="A0A5B7ZLX4"/>
<reference evidence="2 3" key="1">
    <citation type="submission" date="2019-06" db="EMBL/GenBank/DDBJ databases">
        <title>Thermomonas aquatica sp. nov., isolated from an industrial wastewater treatment plant.</title>
        <authorList>
            <person name="Jeon J.H."/>
            <person name="Park D.-S."/>
        </authorList>
    </citation>
    <scope>NUCLEOTIDE SEQUENCE [LARGE SCALE GENOMIC DNA]</scope>
    <source>
        <strain evidence="2 3">SY21</strain>
    </source>
</reference>
<dbReference type="KEGG" id="thes:FHQ07_00295"/>
<keyword evidence="2" id="KW-0808">Transferase</keyword>
<protein>
    <submittedName>
        <fullName evidence="2">Glycosyltransferase</fullName>
    </submittedName>
</protein>
<dbReference type="Proteomes" id="UP000308149">
    <property type="component" value="Chromosome"/>
</dbReference>
<evidence type="ECO:0000313" key="2">
    <source>
        <dbReference type="EMBL" id="QDA55867.1"/>
    </source>
</evidence>
<evidence type="ECO:0000259" key="1">
    <source>
        <dbReference type="Pfam" id="PF13439"/>
    </source>
</evidence>
<dbReference type="PANTHER" id="PTHR12526">
    <property type="entry name" value="GLYCOSYLTRANSFERASE"/>
    <property type="match status" value="1"/>
</dbReference>
<evidence type="ECO:0000313" key="3">
    <source>
        <dbReference type="Proteomes" id="UP000308149"/>
    </source>
</evidence>
<dbReference type="EMBL" id="CP040871">
    <property type="protein sequence ID" value="QDA55867.1"/>
    <property type="molecule type" value="Genomic_DNA"/>
</dbReference>
<accession>A0A5B7ZLX4</accession>
<feature type="domain" description="Glycosyltransferase subfamily 4-like N-terminal" evidence="1">
    <location>
        <begin position="31"/>
        <end position="206"/>
    </location>
</feature>